<proteinExistence type="predicted"/>
<evidence type="ECO:0000313" key="5">
    <source>
        <dbReference type="Proteomes" id="UP000219621"/>
    </source>
</evidence>
<dbReference type="InterPro" id="IPR011975">
    <property type="entry name" value="PaaN_2"/>
</dbReference>
<dbReference type="PANTHER" id="PTHR42862">
    <property type="entry name" value="DELTA-1-PYRROLINE-5-CARBOXYLATE DEHYDROGENASE 1, ISOFORM A-RELATED"/>
    <property type="match status" value="1"/>
</dbReference>
<dbReference type="GO" id="GO:0003842">
    <property type="term" value="F:L-glutamate gamma-semialdehyde dehydrogenase activity"/>
    <property type="evidence" value="ECO:0007669"/>
    <property type="project" value="TreeGrafter"/>
</dbReference>
<evidence type="ECO:0000256" key="1">
    <source>
        <dbReference type="ARBA" id="ARBA00023002"/>
    </source>
</evidence>
<evidence type="ECO:0000313" key="4">
    <source>
        <dbReference type="EMBL" id="SOD89161.1"/>
    </source>
</evidence>
<dbReference type="InterPro" id="IPR016163">
    <property type="entry name" value="Ald_DH_C"/>
</dbReference>
<protein>
    <submittedName>
        <fullName evidence="4">Phenylacetic acid degradation protein paaN</fullName>
    </submittedName>
</protein>
<keyword evidence="1" id="KW-0560">Oxidoreductase</keyword>
<dbReference type="InterPro" id="IPR016161">
    <property type="entry name" value="Ald_DH/histidinol_DH"/>
</dbReference>
<organism evidence="4 5">
    <name type="scientific">Caenispirillum bisanense</name>
    <dbReference type="NCBI Taxonomy" id="414052"/>
    <lineage>
        <taxon>Bacteria</taxon>
        <taxon>Pseudomonadati</taxon>
        <taxon>Pseudomonadota</taxon>
        <taxon>Alphaproteobacteria</taxon>
        <taxon>Rhodospirillales</taxon>
        <taxon>Novispirillaceae</taxon>
        <taxon>Caenispirillum</taxon>
    </lineage>
</organism>
<dbReference type="Pfam" id="PF00171">
    <property type="entry name" value="Aldedh"/>
    <property type="match status" value="1"/>
</dbReference>
<dbReference type="SUPFAM" id="SSF53720">
    <property type="entry name" value="ALDH-like"/>
    <property type="match status" value="1"/>
</dbReference>
<dbReference type="GO" id="GO:0010133">
    <property type="term" value="P:L-proline catabolic process to L-glutamate"/>
    <property type="evidence" value="ECO:0007669"/>
    <property type="project" value="TreeGrafter"/>
</dbReference>
<keyword evidence="2" id="KW-0520">NAD</keyword>
<dbReference type="Gene3D" id="3.40.605.10">
    <property type="entry name" value="Aldehyde Dehydrogenase, Chain A, domain 1"/>
    <property type="match status" value="1"/>
</dbReference>
<dbReference type="EMBL" id="OCNJ01000001">
    <property type="protein sequence ID" value="SOD89161.1"/>
    <property type="molecule type" value="Genomic_DNA"/>
</dbReference>
<dbReference type="RefSeq" id="WP_097277052.1">
    <property type="nucleotide sequence ID" value="NZ_OCNJ01000001.1"/>
</dbReference>
<dbReference type="InterPro" id="IPR016162">
    <property type="entry name" value="Ald_DH_N"/>
</dbReference>
<dbReference type="PANTHER" id="PTHR42862:SF1">
    <property type="entry name" value="DELTA-1-PYRROLINE-5-CARBOXYLATE DEHYDROGENASE 2, ISOFORM A-RELATED"/>
    <property type="match status" value="1"/>
</dbReference>
<gene>
    <name evidence="4" type="ORF">SAMN05421508_101133</name>
</gene>
<accession>A0A286G0U5</accession>
<dbReference type="InterPro" id="IPR015590">
    <property type="entry name" value="Aldehyde_DH_dom"/>
</dbReference>
<dbReference type="Gene3D" id="3.40.309.10">
    <property type="entry name" value="Aldehyde Dehydrogenase, Chain A, domain 2"/>
    <property type="match status" value="1"/>
</dbReference>
<dbReference type="AlphaFoldDB" id="A0A286G0U5"/>
<dbReference type="NCBIfam" id="TIGR02288">
    <property type="entry name" value="PaaN_2"/>
    <property type="match status" value="1"/>
</dbReference>
<reference evidence="4 5" key="1">
    <citation type="submission" date="2017-09" db="EMBL/GenBank/DDBJ databases">
        <authorList>
            <person name="Ehlers B."/>
            <person name="Leendertz F.H."/>
        </authorList>
    </citation>
    <scope>NUCLEOTIDE SEQUENCE [LARGE SCALE GENOMIC DNA]</scope>
    <source>
        <strain evidence="4 5">USBA 140</strain>
    </source>
</reference>
<evidence type="ECO:0000256" key="2">
    <source>
        <dbReference type="ARBA" id="ARBA00023027"/>
    </source>
</evidence>
<evidence type="ECO:0000259" key="3">
    <source>
        <dbReference type="Pfam" id="PF00171"/>
    </source>
</evidence>
<dbReference type="OrthoDB" id="5288459at2"/>
<feature type="domain" description="Aldehyde dehydrogenase" evidence="3">
    <location>
        <begin position="92"/>
        <end position="478"/>
    </location>
</feature>
<dbReference type="InterPro" id="IPR050485">
    <property type="entry name" value="Proline_metab_enzyme"/>
</dbReference>
<keyword evidence="5" id="KW-1185">Reference proteome</keyword>
<name>A0A286G0U5_9PROT</name>
<dbReference type="GO" id="GO:0009898">
    <property type="term" value="C:cytoplasmic side of plasma membrane"/>
    <property type="evidence" value="ECO:0007669"/>
    <property type="project" value="TreeGrafter"/>
</dbReference>
<sequence>MNMMNGAAVAGLVDKHKPTLEKAAAAAGARGYWSAYPEHLKAYGETAKDDGEAAFKAHLGKAFDIEVPGASGTVGSEQSPFGVDLGITYPKPDIDAVLKAAQGAMKGWRRASADQRAAVCVEILERLNKKTPEILFAVMHTTGQAFMMAFQAGGPHAQDRGLEAVTYGWMAQTQVPAGEVTWEKPQGKNPPLVMKKRWHVSPRGVAVVVGCATFPTWNGYPGLFASLVTGNPVVVKPHPGAVLPLAITVTVAREVLAEAGFDPNLVTLAADSVDAPITKELCTRPEVKIIDFTGSTAFGDWLEQNCRQAQVYTEKAGVNFVVIDSTNDFKGMVRNMAFTLSLYTGQMCTTTQNIFVPKGGIETEDGHKSFDEVAQALAAGVDKFLSDPARAVEVLGAVQNPATAARIDEAKGFGTVLLDSRSIEHPYLKGARVRTPLLLAVDKKAADTYCRECFGPVAFVIACDDTADCLATARRTAMEHGAITAGLYSVKPDVVEDAVEACLDAQVALSVNLTGGVFVNQTAAFSDFHATGGNPAANASLTDLAFVANRFRFVGVREPA</sequence>
<dbReference type="Proteomes" id="UP000219621">
    <property type="component" value="Unassembled WGS sequence"/>
</dbReference>